<dbReference type="HOGENOM" id="CLU_002101_4_1_1"/>
<dbReference type="Pfam" id="PF02992">
    <property type="entry name" value="Transposase_21"/>
    <property type="match status" value="1"/>
</dbReference>
<dbReference type="STRING" id="1137138.A0A067NSS9"/>
<feature type="region of interest" description="Disordered" evidence="1">
    <location>
        <begin position="221"/>
        <end position="242"/>
    </location>
</feature>
<name>A0A067NSS9_PLEO1</name>
<feature type="compositionally biased region" description="Basic and acidic residues" evidence="1">
    <location>
        <begin position="226"/>
        <end position="242"/>
    </location>
</feature>
<dbReference type="InterPro" id="IPR004242">
    <property type="entry name" value="Transposase_21"/>
</dbReference>
<gene>
    <name evidence="2" type="ORF">PLEOSDRAFT_1028092</name>
</gene>
<evidence type="ECO:0000313" key="3">
    <source>
        <dbReference type="Proteomes" id="UP000027073"/>
    </source>
</evidence>
<dbReference type="PANTHER" id="PTHR46579:SF1">
    <property type="entry name" value="F5_8 TYPE C DOMAIN-CONTAINING PROTEIN"/>
    <property type="match status" value="1"/>
</dbReference>
<dbReference type="Proteomes" id="UP000027073">
    <property type="component" value="Unassembled WGS sequence"/>
</dbReference>
<feature type="non-terminal residue" evidence="2">
    <location>
        <position position="515"/>
    </location>
</feature>
<protein>
    <submittedName>
        <fullName evidence="2">Uncharacterized protein</fullName>
    </submittedName>
</protein>
<accession>A0A067NSS9</accession>
<evidence type="ECO:0000256" key="1">
    <source>
        <dbReference type="SAM" id="MobiDB-lite"/>
    </source>
</evidence>
<dbReference type="VEuPathDB" id="FungiDB:PLEOSDRAFT_1028092"/>
<proteinExistence type="predicted"/>
<dbReference type="InParanoid" id="A0A067NSS9"/>
<organism evidence="2 3">
    <name type="scientific">Pleurotus ostreatus (strain PC15)</name>
    <name type="common">Oyster mushroom</name>
    <dbReference type="NCBI Taxonomy" id="1137138"/>
    <lineage>
        <taxon>Eukaryota</taxon>
        <taxon>Fungi</taxon>
        <taxon>Dikarya</taxon>
        <taxon>Basidiomycota</taxon>
        <taxon>Agaricomycotina</taxon>
        <taxon>Agaricomycetes</taxon>
        <taxon>Agaricomycetidae</taxon>
        <taxon>Agaricales</taxon>
        <taxon>Pleurotineae</taxon>
        <taxon>Pleurotaceae</taxon>
        <taxon>Pleurotus</taxon>
    </lineage>
</organism>
<dbReference type="PANTHER" id="PTHR46579">
    <property type="entry name" value="F5/8 TYPE C DOMAIN-CONTAINING PROTEIN-RELATED"/>
    <property type="match status" value="1"/>
</dbReference>
<dbReference type="EMBL" id="KL198006">
    <property type="protein sequence ID" value="KDQ30065.1"/>
    <property type="molecule type" value="Genomic_DNA"/>
</dbReference>
<evidence type="ECO:0000313" key="2">
    <source>
        <dbReference type="EMBL" id="KDQ30065.1"/>
    </source>
</evidence>
<sequence>RYAFGLCLDGFNPSGQTTAKNVASSTGIYMVCLNLPPQMRFEPENMFLVGVIPGPGKPSLHQLNHFLRLLVDMLLLFWIPGVYFSRTAKHIKGRLILLALIPVICDSLAARQVSGFNAITSTFFCTFCYLAMDDIANFDKGTWPQRQLSHHLRCADRWRDAGSTKEREDILTRTGIRWSELLRLPYWNPILFTVVDSMHNLYLGLYQAHCREIWGMGISNQDGDATEDHHSPPPRPSEEAMERGRQLVRQGSWIGLAACRAEVLFYLCQEQAINVNRLRYKKQRAKALIEQHQAPDPVRWLTTVPHSTPTPTSDPPSTNMADAVLGHTILTAAHKDMEHIELPSWVAAAPSGFGSAGRGKLTADQWRTVCSINLPITLIRLWGDQSSPSARQKEMLDNFMDLVYAVEIGSLLAVDVAQIQAYDTRILRYLKGIKELYPHFRLRPNFHLAAHIGDFMKLFGPVHSYRTFGAERYNHVLQNIDTSRKHGEIEMTYLTTACRVANLHAILSDFGAGVA</sequence>
<feature type="non-terminal residue" evidence="2">
    <location>
        <position position="1"/>
    </location>
</feature>
<dbReference type="AlphaFoldDB" id="A0A067NSS9"/>
<dbReference type="OrthoDB" id="3039677at2759"/>
<reference evidence="3" key="1">
    <citation type="journal article" date="2014" name="Proc. Natl. Acad. Sci. U.S.A.">
        <title>Extensive sampling of basidiomycete genomes demonstrates inadequacy of the white-rot/brown-rot paradigm for wood decay fungi.</title>
        <authorList>
            <person name="Riley R."/>
            <person name="Salamov A.A."/>
            <person name="Brown D.W."/>
            <person name="Nagy L.G."/>
            <person name="Floudas D."/>
            <person name="Held B.W."/>
            <person name="Levasseur A."/>
            <person name="Lombard V."/>
            <person name="Morin E."/>
            <person name="Otillar R."/>
            <person name="Lindquist E.A."/>
            <person name="Sun H."/>
            <person name="LaButti K.M."/>
            <person name="Schmutz J."/>
            <person name="Jabbour D."/>
            <person name="Luo H."/>
            <person name="Baker S.E."/>
            <person name="Pisabarro A.G."/>
            <person name="Walton J.D."/>
            <person name="Blanchette R.A."/>
            <person name="Henrissat B."/>
            <person name="Martin F."/>
            <person name="Cullen D."/>
            <person name="Hibbett D.S."/>
            <person name="Grigoriev I.V."/>
        </authorList>
    </citation>
    <scope>NUCLEOTIDE SEQUENCE [LARGE SCALE GENOMIC DNA]</scope>
    <source>
        <strain evidence="3">PC15</strain>
    </source>
</reference>